<accession>A0A9D9II15</accession>
<evidence type="ECO:0000256" key="1">
    <source>
        <dbReference type="SAM" id="SignalP"/>
    </source>
</evidence>
<proteinExistence type="predicted"/>
<keyword evidence="1" id="KW-0732">Signal</keyword>
<evidence type="ECO:0000313" key="2">
    <source>
        <dbReference type="EMBL" id="MBO8473159.1"/>
    </source>
</evidence>
<comment type="caution">
    <text evidence="2">The sequence shown here is derived from an EMBL/GenBank/DDBJ whole genome shotgun (WGS) entry which is preliminary data.</text>
</comment>
<name>A0A9D9II15_9BACT</name>
<dbReference type="AlphaFoldDB" id="A0A9D9II15"/>
<reference evidence="2" key="2">
    <citation type="journal article" date="2021" name="PeerJ">
        <title>Extensive microbial diversity within the chicken gut microbiome revealed by metagenomics and culture.</title>
        <authorList>
            <person name="Gilroy R."/>
            <person name="Ravi A."/>
            <person name="Getino M."/>
            <person name="Pursley I."/>
            <person name="Horton D.L."/>
            <person name="Alikhan N.F."/>
            <person name="Baker D."/>
            <person name="Gharbi K."/>
            <person name="Hall N."/>
            <person name="Watson M."/>
            <person name="Adriaenssens E.M."/>
            <person name="Foster-Nyarko E."/>
            <person name="Jarju S."/>
            <person name="Secka A."/>
            <person name="Antonio M."/>
            <person name="Oren A."/>
            <person name="Chaudhuri R.R."/>
            <person name="La Ragione R."/>
            <person name="Hildebrand F."/>
            <person name="Pallen M.J."/>
        </authorList>
    </citation>
    <scope>NUCLEOTIDE SEQUENCE</scope>
    <source>
        <strain evidence="2">B1-8020</strain>
    </source>
</reference>
<organism evidence="2 3">
    <name type="scientific">Candidatus Merdivivens pullicola</name>
    <dbReference type="NCBI Taxonomy" id="2840872"/>
    <lineage>
        <taxon>Bacteria</taxon>
        <taxon>Pseudomonadati</taxon>
        <taxon>Bacteroidota</taxon>
        <taxon>Bacteroidia</taxon>
        <taxon>Bacteroidales</taxon>
        <taxon>Muribaculaceae</taxon>
        <taxon>Muribaculaceae incertae sedis</taxon>
        <taxon>Candidatus Merdivivens</taxon>
    </lineage>
</organism>
<feature type="chain" id="PRO_5039304391" evidence="1">
    <location>
        <begin position="22"/>
        <end position="188"/>
    </location>
</feature>
<dbReference type="Proteomes" id="UP000823604">
    <property type="component" value="Unassembled WGS sequence"/>
</dbReference>
<feature type="signal peptide" evidence="1">
    <location>
        <begin position="1"/>
        <end position="21"/>
    </location>
</feature>
<dbReference type="EMBL" id="JADIMA010000058">
    <property type="protein sequence ID" value="MBO8473159.1"/>
    <property type="molecule type" value="Genomic_DNA"/>
</dbReference>
<gene>
    <name evidence="2" type="ORF">IAB81_05965</name>
</gene>
<evidence type="ECO:0000313" key="3">
    <source>
        <dbReference type="Proteomes" id="UP000823604"/>
    </source>
</evidence>
<protein>
    <submittedName>
        <fullName evidence="2">Uncharacterized protein</fullName>
    </submittedName>
</protein>
<sequence>MKRSMILITLMLMCFHANTYAQSDNVASEIVSDYDFSTFTINGLVMAECEYSEQDIITAFGEPDSVEYGEFGYSYNYKCGEVYSSDKGDYARVCDYDAIIVLSGKPKGQILTAYVYDDKYIVNGYVRVGDDKSKMYDMDGDKEEISYDNNGGAIFWRPTGWKDIEFTNCPKFTYDARGVITSIGFWSF</sequence>
<reference evidence="2" key="1">
    <citation type="submission" date="2020-10" db="EMBL/GenBank/DDBJ databases">
        <authorList>
            <person name="Gilroy R."/>
        </authorList>
    </citation>
    <scope>NUCLEOTIDE SEQUENCE</scope>
    <source>
        <strain evidence="2">B1-8020</strain>
    </source>
</reference>